<dbReference type="AlphaFoldDB" id="A0A0G1VNP5"/>
<sequence>MMLTSVFLFLTLYSLYPVFATPPSTYYTPGETLDPNCAPGDPNCAVYPPLSTTITTSTNVIIGTSTLNFGGGLFYLDGANNLIGIGTTTPAAKLHVVTTTEQLRLGYNRSSYTSFTIGLDGALVVSSTGNVTTTFSNALAISGTTSLASILNVTGHTTLSTVSSTNGTFSG</sequence>
<reference evidence="2 3" key="1">
    <citation type="journal article" date="2015" name="Nature">
        <title>rRNA introns, odd ribosomes, and small enigmatic genomes across a large radiation of phyla.</title>
        <authorList>
            <person name="Brown C.T."/>
            <person name="Hug L.A."/>
            <person name="Thomas B.C."/>
            <person name="Sharon I."/>
            <person name="Castelle C.J."/>
            <person name="Singh A."/>
            <person name="Wilkins M.J."/>
            <person name="Williams K.H."/>
            <person name="Banfield J.F."/>
        </authorList>
    </citation>
    <scope>NUCLEOTIDE SEQUENCE [LARGE SCALE GENOMIC DNA]</scope>
</reference>
<evidence type="ECO:0000313" key="3">
    <source>
        <dbReference type="Proteomes" id="UP000033965"/>
    </source>
</evidence>
<feature type="non-terminal residue" evidence="2">
    <location>
        <position position="171"/>
    </location>
</feature>
<feature type="chain" id="PRO_5002540309" evidence="1">
    <location>
        <begin position="21"/>
        <end position="171"/>
    </location>
</feature>
<organism evidence="2 3">
    <name type="scientific">Candidatus Kaiserbacteria bacterium GW2011_GWA2_49_19</name>
    <dbReference type="NCBI Taxonomy" id="1618669"/>
    <lineage>
        <taxon>Bacteria</taxon>
        <taxon>Candidatus Kaiseribacteriota</taxon>
    </lineage>
</organism>
<protein>
    <submittedName>
        <fullName evidence="2">Uncharacterized protein</fullName>
    </submittedName>
</protein>
<keyword evidence="1" id="KW-0732">Signal</keyword>
<accession>A0A0G1VNP5</accession>
<feature type="signal peptide" evidence="1">
    <location>
        <begin position="1"/>
        <end position="20"/>
    </location>
</feature>
<gene>
    <name evidence="2" type="ORF">UY44_C0018G0001</name>
</gene>
<proteinExistence type="predicted"/>
<dbReference type="Proteomes" id="UP000033965">
    <property type="component" value="Unassembled WGS sequence"/>
</dbReference>
<dbReference type="EMBL" id="LCPZ01000018">
    <property type="protein sequence ID" value="KKW08091.1"/>
    <property type="molecule type" value="Genomic_DNA"/>
</dbReference>
<comment type="caution">
    <text evidence="2">The sequence shown here is derived from an EMBL/GenBank/DDBJ whole genome shotgun (WGS) entry which is preliminary data.</text>
</comment>
<name>A0A0G1VNP5_9BACT</name>
<evidence type="ECO:0000313" key="2">
    <source>
        <dbReference type="EMBL" id="KKW08091.1"/>
    </source>
</evidence>
<evidence type="ECO:0000256" key="1">
    <source>
        <dbReference type="SAM" id="SignalP"/>
    </source>
</evidence>